<feature type="compositionally biased region" description="Polar residues" evidence="1">
    <location>
        <begin position="300"/>
        <end position="314"/>
    </location>
</feature>
<feature type="compositionally biased region" description="Polar residues" evidence="1">
    <location>
        <begin position="38"/>
        <end position="49"/>
    </location>
</feature>
<comment type="caution">
    <text evidence="3">The sequence shown here is derived from an EMBL/GenBank/DDBJ whole genome shotgun (WGS) entry which is preliminary data.</text>
</comment>
<dbReference type="PROSITE" id="PS50030">
    <property type="entry name" value="UBA"/>
    <property type="match status" value="1"/>
</dbReference>
<dbReference type="RefSeq" id="XP_037148929.1">
    <property type="nucleotide sequence ID" value="XM_037294882.1"/>
</dbReference>
<evidence type="ECO:0000313" key="4">
    <source>
        <dbReference type="Proteomes" id="UP000593566"/>
    </source>
</evidence>
<accession>A0A8H6C9U0</accession>
<feature type="compositionally biased region" description="Basic and acidic residues" evidence="1">
    <location>
        <begin position="578"/>
        <end position="588"/>
    </location>
</feature>
<feature type="compositionally biased region" description="Low complexity" evidence="1">
    <location>
        <begin position="19"/>
        <end position="37"/>
    </location>
</feature>
<feature type="region of interest" description="Disordered" evidence="1">
    <location>
        <begin position="1161"/>
        <end position="1188"/>
    </location>
</feature>
<keyword evidence="4" id="KW-1185">Reference proteome</keyword>
<dbReference type="EMBL" id="JACCJB010000019">
    <property type="protein sequence ID" value="KAF6219494.1"/>
    <property type="molecule type" value="Genomic_DNA"/>
</dbReference>
<feature type="region of interest" description="Disordered" evidence="1">
    <location>
        <begin position="692"/>
        <end position="733"/>
    </location>
</feature>
<name>A0A8H6C9U0_9LECA</name>
<feature type="compositionally biased region" description="Polar residues" evidence="1">
    <location>
        <begin position="258"/>
        <end position="274"/>
    </location>
</feature>
<dbReference type="Proteomes" id="UP000593566">
    <property type="component" value="Unassembled WGS sequence"/>
</dbReference>
<dbReference type="InterPro" id="IPR009060">
    <property type="entry name" value="UBA-like_sf"/>
</dbReference>
<feature type="compositionally biased region" description="Polar residues" evidence="1">
    <location>
        <begin position="722"/>
        <end position="733"/>
    </location>
</feature>
<evidence type="ECO:0000313" key="3">
    <source>
        <dbReference type="EMBL" id="KAF6219494.1"/>
    </source>
</evidence>
<evidence type="ECO:0000259" key="2">
    <source>
        <dbReference type="PROSITE" id="PS50030"/>
    </source>
</evidence>
<feature type="domain" description="UBA" evidence="2">
    <location>
        <begin position="1275"/>
        <end position="1322"/>
    </location>
</feature>
<dbReference type="SUPFAM" id="SSF46934">
    <property type="entry name" value="UBA-like"/>
    <property type="match status" value="1"/>
</dbReference>
<feature type="region of interest" description="Disordered" evidence="1">
    <location>
        <begin position="212"/>
        <end position="277"/>
    </location>
</feature>
<feature type="compositionally biased region" description="Basic and acidic residues" evidence="1">
    <location>
        <begin position="247"/>
        <end position="257"/>
    </location>
</feature>
<sequence>MAAPGCGIIFTPSHRNDRSNSSLRRSLSLNSKTRSTLAATNRPLNTHLQGSDMGLSTGHNRSLSDKMRNLHRKKNSNESNPGPKPLASAMAAGSIRRPPKHLDLMEAASHNQGEGVHSRRNDGPHRGVETGRENKGISVKQMRPSNNMDQSYRSIAYNQYLSQAFGLQGEEKPRPAAIQRLRVPEASEARPDSDISAMTGDSMEVNFHVDPAAAPSAKDRRPKIQVTIPGKVTRRPHSSSHLATQMDRQKSQRRSRDIQTQISPPSSTTHQQNAGDVPARLSVVSPLSVVEMPKPRRPFSASSLEDMTSDTPRNAPSLEKLARSDSSDDTGDLDDRSSNYSGRSSRSSLMEDTAVHQSLNRCRSIAFSIISPAAAGVFDGPPLALNNNRLRAFKSTTSLASVDMNKPLPPEPGPEVAPLNVAYSRAGSMKGKRKVPSPLTFSRSSMYETPSQFPSRMSSLRSKYTPADLDALDAAFTKTSPNVQAGFEYQPEPSLSQAEAELEAHLGTISEEPTMQHPNMMPMAHDPLQISRGPNTMVPSRHAPHPPSSLKLSDGSISSRMRFQKKSATHVAMQMRGDSSKWDSDDSSRSGLRRRISAPAVGSTAKADKILGKSATQMARESSSESNWSSSESPQTMYDGDSSSPTMSREDSSTPETDISSIPDHAYEEVRARLELLSPKNNNDSEQFAAFAPKTKEHSESSSSISRPLQTQIDDATPDTILPSTTPENSSNAQTELTAPAIYLKPVEEFQESQVTIAIGLDAPIDENDESNIHPLQRRAAQDESPQRRRSMASIVMTERPRSLASIAMSEIPDIYASLPSPGLTIRSRQSFFVEDVERDISADAAEVVLLRILESLDNLQDLFATATVSRGFYRTFKRQELPLMKNALYGMSPAAWELREMSPPYPGLESGDNALPKLLEYSPSLYLQHYMRDMYTMIALKSMILIHCESFLRADTITALAGGETERASQIDDAFWRVWTFCQVFGCGSNRGDDIVGQMDWLRGGTMAKHQRRTANTMEFGADVNRNSVLYNSPPTFGKGNVGGLTAEDLYDMTEIWTCLGVLVRGFQGKRQEAREYGIFDKADIITGDVEQEDSVLEEWTYHLLTLAPPAVLDVTSPTSPTAATFAHARSRGYTTWTTPSVSRATFLKEAVSRVYQERIAERHPTSPSPSSKGKITDPSSPISKQPIDDVVAARWRCARHAAEIRAKRSDPGFKALQPSEDRPMSEFPAVLEKLDMGSAPPVPAIPSAHSRTPSDLDTSKNFVSALVVPAGPQVRDPVDVAVDRLVAMGFEKKKAAKALAETDTGNSVDFARALEWLVRERKRDVGGLMHSGYRGPATPTGESDEIASANAESAIRDAVGLGLNVGGRAWA</sequence>
<feature type="region of interest" description="Disordered" evidence="1">
    <location>
        <begin position="428"/>
        <end position="458"/>
    </location>
</feature>
<proteinExistence type="predicted"/>
<protein>
    <recommendedName>
        <fullName evidence="2">UBA domain-containing protein</fullName>
    </recommendedName>
</protein>
<dbReference type="GeneID" id="59332372"/>
<dbReference type="Gene3D" id="1.10.8.10">
    <property type="entry name" value="DNA helicase RuvA subunit, C-terminal domain"/>
    <property type="match status" value="1"/>
</dbReference>
<feature type="compositionally biased region" description="Low complexity" evidence="1">
    <location>
        <begin position="338"/>
        <end position="348"/>
    </location>
</feature>
<dbReference type="InterPro" id="IPR015940">
    <property type="entry name" value="UBA"/>
</dbReference>
<gene>
    <name evidence="3" type="ORF">HO133_003962</name>
</gene>
<feature type="compositionally biased region" description="Polar residues" evidence="1">
    <location>
        <begin position="1170"/>
        <end position="1185"/>
    </location>
</feature>
<feature type="region of interest" description="Disordered" evidence="1">
    <location>
        <begin position="110"/>
        <end position="133"/>
    </location>
</feature>
<feature type="compositionally biased region" description="Low complexity" evidence="1">
    <location>
        <begin position="624"/>
        <end position="633"/>
    </location>
</feature>
<feature type="compositionally biased region" description="Basic and acidic residues" evidence="1">
    <location>
        <begin position="116"/>
        <end position="133"/>
    </location>
</feature>
<feature type="region of interest" description="Disordered" evidence="1">
    <location>
        <begin position="1"/>
        <end position="93"/>
    </location>
</feature>
<feature type="compositionally biased region" description="Low complexity" evidence="1">
    <location>
        <begin position="548"/>
        <end position="559"/>
    </location>
</feature>
<organism evidence="3 4">
    <name type="scientific">Letharia lupina</name>
    <dbReference type="NCBI Taxonomy" id="560253"/>
    <lineage>
        <taxon>Eukaryota</taxon>
        <taxon>Fungi</taxon>
        <taxon>Dikarya</taxon>
        <taxon>Ascomycota</taxon>
        <taxon>Pezizomycotina</taxon>
        <taxon>Lecanoromycetes</taxon>
        <taxon>OSLEUM clade</taxon>
        <taxon>Lecanoromycetidae</taxon>
        <taxon>Lecanorales</taxon>
        <taxon>Lecanorineae</taxon>
        <taxon>Parmeliaceae</taxon>
        <taxon>Letharia</taxon>
    </lineage>
</organism>
<evidence type="ECO:0000256" key="1">
    <source>
        <dbReference type="SAM" id="MobiDB-lite"/>
    </source>
</evidence>
<feature type="region of interest" description="Disordered" evidence="1">
    <location>
        <begin position="530"/>
        <end position="664"/>
    </location>
</feature>
<feature type="compositionally biased region" description="Polar residues" evidence="1">
    <location>
        <begin position="439"/>
        <end position="458"/>
    </location>
</feature>
<reference evidence="3 4" key="1">
    <citation type="journal article" date="2020" name="Genomics">
        <title>Complete, high-quality genomes from long-read metagenomic sequencing of two wolf lichen thalli reveals enigmatic genome architecture.</title>
        <authorList>
            <person name="McKenzie S.K."/>
            <person name="Walston R.F."/>
            <person name="Allen J.L."/>
        </authorList>
    </citation>
    <scope>NUCLEOTIDE SEQUENCE [LARGE SCALE GENOMIC DNA]</scope>
    <source>
        <strain evidence="3">WasteWater1</strain>
    </source>
</reference>
<feature type="region of interest" description="Disordered" evidence="1">
    <location>
        <begin position="293"/>
        <end position="352"/>
    </location>
</feature>